<reference evidence="1" key="2">
    <citation type="submission" date="2025-08" db="UniProtKB">
        <authorList>
            <consortium name="Ensembl"/>
        </authorList>
    </citation>
    <scope>IDENTIFICATION</scope>
</reference>
<dbReference type="AlphaFoldDB" id="A0A7N9D2Z2"/>
<dbReference type="PRINTS" id="PR02045">
    <property type="entry name" value="F138DOMAIN"/>
</dbReference>
<proteinExistence type="predicted"/>
<dbReference type="GeneTree" id="ENSGT00940000174433"/>
<reference evidence="1 2" key="1">
    <citation type="submission" date="2013-03" db="EMBL/GenBank/DDBJ databases">
        <authorList>
            <person name="Warren W."/>
            <person name="Wilson R.K."/>
        </authorList>
    </citation>
    <scope>NUCLEOTIDE SEQUENCE</scope>
</reference>
<sequence>MQFSHLGLSRVAGTTGVHHHAQLIFVFLLEMGFYHVGQAGLELLASSDPPASASHHTGITGVTGVSHRAWFGLFFFLRRSHTLVPWAGVPWHDLSSLQLSSLSAPPPGFKQFSCLSLLSSWDYRHLPLHPANSLHF</sequence>
<protein>
    <submittedName>
        <fullName evidence="1">Uncharacterized protein</fullName>
    </submittedName>
</protein>
<keyword evidence="2" id="KW-1185">Reference proteome</keyword>
<evidence type="ECO:0000313" key="2">
    <source>
        <dbReference type="Proteomes" id="UP000233100"/>
    </source>
</evidence>
<evidence type="ECO:0000313" key="1">
    <source>
        <dbReference type="Ensembl" id="ENSMFAP00000058779.1"/>
    </source>
</evidence>
<dbReference type="Ensembl" id="ENSMFAT00000091463.1">
    <property type="protein sequence ID" value="ENSMFAP00000058779.1"/>
    <property type="gene ID" value="ENSMFAG00000060357.1"/>
</dbReference>
<organism evidence="1 2">
    <name type="scientific">Macaca fascicularis</name>
    <name type="common">Crab-eating macaque</name>
    <name type="synonym">Cynomolgus monkey</name>
    <dbReference type="NCBI Taxonomy" id="9541"/>
    <lineage>
        <taxon>Eukaryota</taxon>
        <taxon>Metazoa</taxon>
        <taxon>Chordata</taxon>
        <taxon>Craniata</taxon>
        <taxon>Vertebrata</taxon>
        <taxon>Euteleostomi</taxon>
        <taxon>Mammalia</taxon>
        <taxon>Eutheria</taxon>
        <taxon>Euarchontoglires</taxon>
        <taxon>Primates</taxon>
        <taxon>Haplorrhini</taxon>
        <taxon>Catarrhini</taxon>
        <taxon>Cercopithecidae</taxon>
        <taxon>Cercopithecinae</taxon>
        <taxon>Macaca</taxon>
    </lineage>
</organism>
<dbReference type="Proteomes" id="UP000233100">
    <property type="component" value="Chromosome 3"/>
</dbReference>
<dbReference type="PANTHER" id="PTHR12138:SF162">
    <property type="entry name" value="CHROMOSOME UNDETERMINED SCAFFOLD_275, WHOLE GENOME SHOTGUN SEQUENCE"/>
    <property type="match status" value="1"/>
</dbReference>
<name>A0A7N9D2Z2_MACFA</name>
<reference evidence="1" key="3">
    <citation type="submission" date="2025-09" db="UniProtKB">
        <authorList>
            <consortium name="Ensembl"/>
        </authorList>
    </citation>
    <scope>IDENTIFICATION</scope>
</reference>
<dbReference type="PANTHER" id="PTHR12138">
    <property type="entry name" value="PRIMATE-EXPANDED PROTEIN FAMILY"/>
    <property type="match status" value="1"/>
</dbReference>
<accession>A0A7N9D2Z2</accession>